<comment type="caution">
    <text evidence="2">The sequence shown here is derived from an EMBL/GenBank/DDBJ whole genome shotgun (WGS) entry which is preliminary data.</text>
</comment>
<dbReference type="AlphaFoldDB" id="A0A934N8P8"/>
<evidence type="ECO:0000313" key="2">
    <source>
        <dbReference type="EMBL" id="MBJ7593437.1"/>
    </source>
</evidence>
<feature type="transmembrane region" description="Helical" evidence="1">
    <location>
        <begin position="33"/>
        <end position="56"/>
    </location>
</feature>
<sequence length="143" mass="14822">MLLLPLLVALIVLLVLRARNRRNTPAGAHQAPVIVYVAGSILAGGAAAFISLEAYYGIIVAGATGVLLFQRSQGQRWFSLGGFLVGFGACAAGFLSAALTNRDPAVTYDPSTIPLFWVGVVVAVGGMATIVLAATRPLRSRIG</sequence>
<proteinExistence type="predicted"/>
<dbReference type="EMBL" id="JAEKNS010000017">
    <property type="protein sequence ID" value="MBJ7593437.1"/>
    <property type="molecule type" value="Genomic_DNA"/>
</dbReference>
<organism evidence="2 3">
    <name type="scientific">Candidatus Aeolococcus gillhamiae</name>
    <dbReference type="NCBI Taxonomy" id="3127015"/>
    <lineage>
        <taxon>Bacteria</taxon>
        <taxon>Bacillati</taxon>
        <taxon>Candidatus Dormiibacterota</taxon>
        <taxon>Candidatus Dormibacteria</taxon>
        <taxon>Candidatus Aeolococcales</taxon>
        <taxon>Candidatus Aeolococcaceae</taxon>
        <taxon>Candidatus Aeolococcus</taxon>
    </lineage>
</organism>
<keyword evidence="1" id="KW-1133">Transmembrane helix</keyword>
<accession>A0A934N8P8</accession>
<name>A0A934N8P8_9BACT</name>
<dbReference type="RefSeq" id="WP_337308715.1">
    <property type="nucleotide sequence ID" value="NZ_JAEKNS010000017.1"/>
</dbReference>
<feature type="transmembrane region" description="Helical" evidence="1">
    <location>
        <begin position="115"/>
        <end position="134"/>
    </location>
</feature>
<reference evidence="2 3" key="1">
    <citation type="submission" date="2020-10" db="EMBL/GenBank/DDBJ databases">
        <title>Ca. Dormibacterota MAGs.</title>
        <authorList>
            <person name="Montgomery K."/>
        </authorList>
    </citation>
    <scope>NUCLEOTIDE SEQUENCE [LARGE SCALE GENOMIC DNA]</scope>
    <source>
        <strain evidence="2">SC8812_S17_18</strain>
    </source>
</reference>
<keyword evidence="1" id="KW-0472">Membrane</keyword>
<dbReference type="Proteomes" id="UP000606991">
    <property type="component" value="Unassembled WGS sequence"/>
</dbReference>
<keyword evidence="1" id="KW-0812">Transmembrane</keyword>
<evidence type="ECO:0000313" key="3">
    <source>
        <dbReference type="Proteomes" id="UP000606991"/>
    </source>
</evidence>
<feature type="transmembrane region" description="Helical" evidence="1">
    <location>
        <begin position="77"/>
        <end position="95"/>
    </location>
</feature>
<gene>
    <name evidence="2" type="ORF">JF886_01025</name>
</gene>
<protein>
    <submittedName>
        <fullName evidence="2">Uncharacterized protein</fullName>
    </submittedName>
</protein>
<evidence type="ECO:0000256" key="1">
    <source>
        <dbReference type="SAM" id="Phobius"/>
    </source>
</evidence>